<comment type="caution">
    <text evidence="2">The sequence shown here is derived from an EMBL/GenBank/DDBJ whole genome shotgun (WGS) entry which is preliminary data.</text>
</comment>
<gene>
    <name evidence="2" type="ORF">MKZ38_000260</name>
</gene>
<keyword evidence="3" id="KW-1185">Reference proteome</keyword>
<proteinExistence type="predicted"/>
<dbReference type="Pfam" id="PF13857">
    <property type="entry name" value="Ank_5"/>
    <property type="match status" value="1"/>
</dbReference>
<dbReference type="SUPFAM" id="SSF48403">
    <property type="entry name" value="Ankyrin repeat"/>
    <property type="match status" value="1"/>
</dbReference>
<accession>A0AAD5RRT9</accession>
<evidence type="ECO:0000313" key="3">
    <source>
        <dbReference type="Proteomes" id="UP001201980"/>
    </source>
</evidence>
<feature type="repeat" description="ANK" evidence="1">
    <location>
        <begin position="34"/>
        <end position="67"/>
    </location>
</feature>
<sequence length="236" mass="25263">MASNPYLLVADGKASEVVDLLSQNPSIASSQDVHGYSLVHAAASYNEFELLRKLVEEYNVDVNIRDEDGDTPLFSVETIDAAKVLVEGLGADVLAKGTEGRTAAQSIEEDGDYPEIASYLRGIEEQLKEVGNANTNGSTSANMAAAERAQAAPAPEASVAVPPVPDGLQVRVGTMDESETAGIEIDPEFRARIEELASCEDFDTPEGQARLRQLVQDAVAQQDFGEDRNVRPRAAE</sequence>
<dbReference type="InterPro" id="IPR002110">
    <property type="entry name" value="Ankyrin_rpt"/>
</dbReference>
<dbReference type="InterPro" id="IPR036770">
    <property type="entry name" value="Ankyrin_rpt-contain_sf"/>
</dbReference>
<dbReference type="AlphaFoldDB" id="A0AAD5RRT9"/>
<dbReference type="EMBL" id="JAKWBI020000106">
    <property type="protein sequence ID" value="KAJ2902675.1"/>
    <property type="molecule type" value="Genomic_DNA"/>
</dbReference>
<evidence type="ECO:0000256" key="1">
    <source>
        <dbReference type="PROSITE-ProRule" id="PRU00023"/>
    </source>
</evidence>
<protein>
    <recommendedName>
        <fullName evidence="4">Ankyrin repeat protein</fullName>
    </recommendedName>
</protein>
<dbReference type="PROSITE" id="PS50088">
    <property type="entry name" value="ANK_REPEAT"/>
    <property type="match status" value="1"/>
</dbReference>
<dbReference type="Proteomes" id="UP001201980">
    <property type="component" value="Unassembled WGS sequence"/>
</dbReference>
<dbReference type="Gene3D" id="1.25.40.20">
    <property type="entry name" value="Ankyrin repeat-containing domain"/>
    <property type="match status" value="1"/>
</dbReference>
<evidence type="ECO:0008006" key="4">
    <source>
        <dbReference type="Google" id="ProtNLM"/>
    </source>
</evidence>
<evidence type="ECO:0000313" key="2">
    <source>
        <dbReference type="EMBL" id="KAJ2902675.1"/>
    </source>
</evidence>
<organism evidence="2 3">
    <name type="scientific">Zalerion maritima</name>
    <dbReference type="NCBI Taxonomy" id="339359"/>
    <lineage>
        <taxon>Eukaryota</taxon>
        <taxon>Fungi</taxon>
        <taxon>Dikarya</taxon>
        <taxon>Ascomycota</taxon>
        <taxon>Pezizomycotina</taxon>
        <taxon>Sordariomycetes</taxon>
        <taxon>Lulworthiomycetidae</taxon>
        <taxon>Lulworthiales</taxon>
        <taxon>Lulworthiaceae</taxon>
        <taxon>Zalerion</taxon>
    </lineage>
</organism>
<reference evidence="2" key="1">
    <citation type="submission" date="2022-07" db="EMBL/GenBank/DDBJ databases">
        <title>Draft genome sequence of Zalerion maritima ATCC 34329, a (micro)plastics degrading marine fungus.</title>
        <authorList>
            <person name="Paco A."/>
            <person name="Goncalves M.F.M."/>
            <person name="Rocha-Santos T.A.P."/>
            <person name="Alves A."/>
        </authorList>
    </citation>
    <scope>NUCLEOTIDE SEQUENCE</scope>
    <source>
        <strain evidence="2">ATCC 34329</strain>
    </source>
</reference>
<keyword evidence="1" id="KW-0040">ANK repeat</keyword>
<name>A0AAD5RRT9_9PEZI</name>